<protein>
    <submittedName>
        <fullName evidence="3">Serpentine receptor class gamma</fullName>
    </submittedName>
</protein>
<evidence type="ECO:0000313" key="3">
    <source>
        <dbReference type="WBParaSite" id="L893_g15865.t1"/>
    </source>
</evidence>
<feature type="transmembrane region" description="Helical" evidence="1">
    <location>
        <begin position="39"/>
        <end position="60"/>
    </location>
</feature>
<feature type="transmembrane region" description="Helical" evidence="1">
    <location>
        <begin position="72"/>
        <end position="94"/>
    </location>
</feature>
<organism evidence="2 3">
    <name type="scientific">Steinernema glaseri</name>
    <dbReference type="NCBI Taxonomy" id="37863"/>
    <lineage>
        <taxon>Eukaryota</taxon>
        <taxon>Metazoa</taxon>
        <taxon>Ecdysozoa</taxon>
        <taxon>Nematoda</taxon>
        <taxon>Chromadorea</taxon>
        <taxon>Rhabditida</taxon>
        <taxon>Tylenchina</taxon>
        <taxon>Panagrolaimomorpha</taxon>
        <taxon>Strongyloidoidea</taxon>
        <taxon>Steinernematidae</taxon>
        <taxon>Steinernema</taxon>
    </lineage>
</organism>
<dbReference type="WBParaSite" id="L893_g15865.t1">
    <property type="protein sequence ID" value="L893_g15865.t1"/>
    <property type="gene ID" value="L893_g15865"/>
</dbReference>
<keyword evidence="1" id="KW-1133">Transmembrane helix</keyword>
<sequence length="142" mass="16505">MSGASLCIYIILVAYLIKQRLTRRQAPVKSRTAWRENWILIYAATKFSWDCVMAALYNYGFLFLPQTLCTEIFLVYSFQLEKMFLSPMLFLIFCTSVRREVFSFLNPNKTDVAVAVVTITTKPDRNFTKKAKDTVTSTETRR</sequence>
<dbReference type="AlphaFoldDB" id="A0A1I7YFQ1"/>
<keyword evidence="1" id="KW-0472">Membrane</keyword>
<evidence type="ECO:0000256" key="1">
    <source>
        <dbReference type="SAM" id="Phobius"/>
    </source>
</evidence>
<accession>A0A1I7YFQ1</accession>
<name>A0A1I7YFQ1_9BILA</name>
<keyword evidence="2" id="KW-1185">Reference proteome</keyword>
<keyword evidence="1" id="KW-0812">Transmembrane</keyword>
<proteinExistence type="predicted"/>
<dbReference type="Proteomes" id="UP000095287">
    <property type="component" value="Unplaced"/>
</dbReference>
<reference evidence="3" key="1">
    <citation type="submission" date="2016-11" db="UniProtKB">
        <authorList>
            <consortium name="WormBaseParasite"/>
        </authorList>
    </citation>
    <scope>IDENTIFICATION</scope>
</reference>
<evidence type="ECO:0000313" key="2">
    <source>
        <dbReference type="Proteomes" id="UP000095287"/>
    </source>
</evidence>